<reference evidence="1 2" key="1">
    <citation type="submission" date="2018-07" db="EMBL/GenBank/DDBJ databases">
        <title>Genomic Encyclopedia of Type Strains, Phase IV (KMG-IV): sequencing the most valuable type-strain genomes for metagenomic binning, comparative biology and taxonomic classification.</title>
        <authorList>
            <person name="Goeker M."/>
        </authorList>
    </citation>
    <scope>NUCLEOTIDE SEQUENCE [LARGE SCALE GENOMIC DNA]</scope>
    <source>
        <strain evidence="1 2">DSM 4134</strain>
    </source>
</reference>
<sequence>MYQPNRIAQDHELILADFSEDELKMGLECSLKVKHHLEKQVRDFSKVKYMNNLDALEAIITKYEIALAQYKMAQ</sequence>
<protein>
    <submittedName>
        <fullName evidence="1">Uncharacterized protein</fullName>
    </submittedName>
</protein>
<keyword evidence="2" id="KW-1185">Reference proteome</keyword>
<dbReference type="EMBL" id="QREG01000005">
    <property type="protein sequence ID" value="REE00459.1"/>
    <property type="molecule type" value="Genomic_DNA"/>
</dbReference>
<gene>
    <name evidence="1" type="ORF">C7460_10580</name>
</gene>
<comment type="caution">
    <text evidence="1">The sequence shown here is derived from an EMBL/GenBank/DDBJ whole genome shotgun (WGS) entry which is preliminary data.</text>
</comment>
<dbReference type="Proteomes" id="UP000256779">
    <property type="component" value="Unassembled WGS sequence"/>
</dbReference>
<organism evidence="1 2">
    <name type="scientific">Marinoscillum furvescens DSM 4134</name>
    <dbReference type="NCBI Taxonomy" id="1122208"/>
    <lineage>
        <taxon>Bacteria</taxon>
        <taxon>Pseudomonadati</taxon>
        <taxon>Bacteroidota</taxon>
        <taxon>Cytophagia</taxon>
        <taxon>Cytophagales</taxon>
        <taxon>Reichenbachiellaceae</taxon>
        <taxon>Marinoscillum</taxon>
    </lineage>
</organism>
<evidence type="ECO:0000313" key="1">
    <source>
        <dbReference type="EMBL" id="REE00459.1"/>
    </source>
</evidence>
<accession>A0A3D9L4L3</accession>
<dbReference type="AlphaFoldDB" id="A0A3D9L4L3"/>
<dbReference type="RefSeq" id="WP_115867461.1">
    <property type="nucleotide sequence ID" value="NZ_QREG01000005.1"/>
</dbReference>
<evidence type="ECO:0000313" key="2">
    <source>
        <dbReference type="Proteomes" id="UP000256779"/>
    </source>
</evidence>
<proteinExistence type="predicted"/>
<name>A0A3D9L4L3_MARFU</name>